<dbReference type="AlphaFoldDB" id="A0AAV4QHX5"/>
<keyword evidence="2" id="KW-1185">Reference proteome</keyword>
<evidence type="ECO:0000313" key="1">
    <source>
        <dbReference type="EMBL" id="GIY07941.1"/>
    </source>
</evidence>
<proteinExistence type="predicted"/>
<comment type="caution">
    <text evidence="1">The sequence shown here is derived from an EMBL/GenBank/DDBJ whole genome shotgun (WGS) entry which is preliminary data.</text>
</comment>
<sequence>MNTRKNTCKAHCLLNSPSALSLYSLKSIEASIHSIERPTGMSTPDDIPQDEGTPFFSPLLHYNVSSTSSVLSMVSSPHVHNVASPDVFIVEKPYGNMAVIFSQESFTTSW</sequence>
<dbReference type="EMBL" id="BPLQ01004420">
    <property type="protein sequence ID" value="GIY07941.1"/>
    <property type="molecule type" value="Genomic_DNA"/>
</dbReference>
<evidence type="ECO:0000313" key="2">
    <source>
        <dbReference type="Proteomes" id="UP001054837"/>
    </source>
</evidence>
<gene>
    <name evidence="1" type="ORF">CDAR_496611</name>
</gene>
<name>A0AAV4QHX5_9ARAC</name>
<reference evidence="1 2" key="1">
    <citation type="submission" date="2021-06" db="EMBL/GenBank/DDBJ databases">
        <title>Caerostris darwini draft genome.</title>
        <authorList>
            <person name="Kono N."/>
            <person name="Arakawa K."/>
        </authorList>
    </citation>
    <scope>NUCLEOTIDE SEQUENCE [LARGE SCALE GENOMIC DNA]</scope>
</reference>
<protein>
    <submittedName>
        <fullName evidence="1">Uncharacterized protein</fullName>
    </submittedName>
</protein>
<accession>A0AAV4QHX5</accession>
<dbReference type="Proteomes" id="UP001054837">
    <property type="component" value="Unassembled WGS sequence"/>
</dbReference>
<organism evidence="1 2">
    <name type="scientific">Caerostris darwini</name>
    <dbReference type="NCBI Taxonomy" id="1538125"/>
    <lineage>
        <taxon>Eukaryota</taxon>
        <taxon>Metazoa</taxon>
        <taxon>Ecdysozoa</taxon>
        <taxon>Arthropoda</taxon>
        <taxon>Chelicerata</taxon>
        <taxon>Arachnida</taxon>
        <taxon>Araneae</taxon>
        <taxon>Araneomorphae</taxon>
        <taxon>Entelegynae</taxon>
        <taxon>Araneoidea</taxon>
        <taxon>Araneidae</taxon>
        <taxon>Caerostris</taxon>
    </lineage>
</organism>